<accession>A0A9X3IU54</accession>
<dbReference type="AlphaFoldDB" id="A0A9X3IU54"/>
<evidence type="ECO:0000256" key="2">
    <source>
        <dbReference type="ARBA" id="ARBA00023002"/>
    </source>
</evidence>
<protein>
    <submittedName>
        <fullName evidence="3">YciK family oxidoreductase</fullName>
    </submittedName>
</protein>
<dbReference type="PANTHER" id="PTHR42901:SF1">
    <property type="entry name" value="ALCOHOL DEHYDROGENASE"/>
    <property type="match status" value="1"/>
</dbReference>
<dbReference type="PROSITE" id="PS00061">
    <property type="entry name" value="ADH_SHORT"/>
    <property type="match status" value="1"/>
</dbReference>
<organism evidence="3 4">
    <name type="scientific">Parathalassolituus penaei</name>
    <dbReference type="NCBI Taxonomy" id="2997323"/>
    <lineage>
        <taxon>Bacteria</taxon>
        <taxon>Pseudomonadati</taxon>
        <taxon>Pseudomonadota</taxon>
        <taxon>Gammaproteobacteria</taxon>
        <taxon>Oceanospirillales</taxon>
        <taxon>Oceanospirillaceae</taxon>
        <taxon>Parathalassolituus</taxon>
    </lineage>
</organism>
<dbReference type="InterPro" id="IPR002347">
    <property type="entry name" value="SDR_fam"/>
</dbReference>
<dbReference type="Proteomes" id="UP001150830">
    <property type="component" value="Unassembled WGS sequence"/>
</dbReference>
<evidence type="ECO:0000313" key="4">
    <source>
        <dbReference type="Proteomes" id="UP001150830"/>
    </source>
</evidence>
<comment type="similarity">
    <text evidence="1">Belongs to the short-chain dehydrogenases/reductases (SDR) family.</text>
</comment>
<dbReference type="PRINTS" id="PR00081">
    <property type="entry name" value="GDHRDH"/>
</dbReference>
<proteinExistence type="inferred from homology"/>
<name>A0A9X3IU54_9GAMM</name>
<keyword evidence="2" id="KW-0560">Oxidoreductase</keyword>
<gene>
    <name evidence="3" type="ORF">OUO13_11570</name>
</gene>
<dbReference type="Pfam" id="PF00106">
    <property type="entry name" value="adh_short"/>
    <property type="match status" value="1"/>
</dbReference>
<comment type="caution">
    <text evidence="3">The sequence shown here is derived from an EMBL/GenBank/DDBJ whole genome shotgun (WGS) entry which is preliminary data.</text>
</comment>
<evidence type="ECO:0000313" key="3">
    <source>
        <dbReference type="EMBL" id="MCY0965828.1"/>
    </source>
</evidence>
<reference evidence="3" key="1">
    <citation type="submission" date="2022-11" db="EMBL/GenBank/DDBJ databases">
        <title>Parathalassolutuus dongxingensis gen. nov., sp. nov., a novel member of family Oceanospirillaceae isolated from a coastal shrimp pond in Guangxi, China.</title>
        <authorList>
            <person name="Chen H."/>
        </authorList>
    </citation>
    <scope>NUCLEOTIDE SEQUENCE</scope>
    <source>
        <strain evidence="3">G-43</strain>
    </source>
</reference>
<keyword evidence="4" id="KW-1185">Reference proteome</keyword>
<dbReference type="EMBL" id="JAPNOA010000029">
    <property type="protein sequence ID" value="MCY0965828.1"/>
    <property type="molecule type" value="Genomic_DNA"/>
</dbReference>
<dbReference type="Gene3D" id="3.40.50.720">
    <property type="entry name" value="NAD(P)-binding Rossmann-like Domain"/>
    <property type="match status" value="1"/>
</dbReference>
<dbReference type="InterPro" id="IPR036291">
    <property type="entry name" value="NAD(P)-bd_dom_sf"/>
</dbReference>
<dbReference type="InterPro" id="IPR020904">
    <property type="entry name" value="Sc_DH/Rdtase_CS"/>
</dbReference>
<dbReference type="PANTHER" id="PTHR42901">
    <property type="entry name" value="ALCOHOL DEHYDROGENASE"/>
    <property type="match status" value="1"/>
</dbReference>
<dbReference type="SUPFAM" id="SSF51735">
    <property type="entry name" value="NAD(P)-binding Rossmann-fold domains"/>
    <property type="match status" value="1"/>
</dbReference>
<sequence length="255" mass="27788">MTNPLSLQGRHILVTGGGYGIGREAALTYARAGATVLLLGRTEQALNDTYDMIEAEGLPQAAVIPFDLENSQEDTYRQLAAVIDANFDHLDGLLLNAGVLGQRTMLDNYHWETWQKVMQINVNSQFLLCKHLLPLLQKAPADASILFTTSTVGREGRAFWGAYAVSKFAIEGMMQTLAAELENISRIRVNAINPGATRTAMRAAAYPAENPMSVTEASAIMPLYLHLMSPESEGVHGRSLDAQGDNAYLTSEFVD</sequence>
<dbReference type="NCBIfam" id="NF006509">
    <property type="entry name" value="PRK08945.1"/>
    <property type="match status" value="1"/>
</dbReference>
<dbReference type="RefSeq" id="WP_283174041.1">
    <property type="nucleotide sequence ID" value="NZ_JAPNOA010000029.1"/>
</dbReference>
<evidence type="ECO:0000256" key="1">
    <source>
        <dbReference type="ARBA" id="ARBA00006484"/>
    </source>
</evidence>
<dbReference type="GO" id="GO:0016491">
    <property type="term" value="F:oxidoreductase activity"/>
    <property type="evidence" value="ECO:0007669"/>
    <property type="project" value="UniProtKB-KW"/>
</dbReference>